<evidence type="ECO:0000313" key="6">
    <source>
        <dbReference type="EMBL" id="KXX79499.1"/>
    </source>
</evidence>
<dbReference type="PROSITE" id="PS00903">
    <property type="entry name" value="CYT_DCMP_DEAMINASES_1"/>
    <property type="match status" value="1"/>
</dbReference>
<dbReference type="GO" id="GO:0005829">
    <property type="term" value="C:cytosol"/>
    <property type="evidence" value="ECO:0007669"/>
    <property type="project" value="TreeGrafter"/>
</dbReference>
<dbReference type="GO" id="GO:0004126">
    <property type="term" value="F:cytidine deaminase activity"/>
    <property type="evidence" value="ECO:0007669"/>
    <property type="project" value="UniProtKB-ARBA"/>
</dbReference>
<dbReference type="InterPro" id="IPR002125">
    <property type="entry name" value="CMP_dCMP_dom"/>
</dbReference>
<keyword evidence="2" id="KW-0479">Metal-binding</keyword>
<dbReference type="AlphaFoldDB" id="A0A175W7L8"/>
<dbReference type="GO" id="GO:0008270">
    <property type="term" value="F:zinc ion binding"/>
    <property type="evidence" value="ECO:0007669"/>
    <property type="project" value="InterPro"/>
</dbReference>
<evidence type="ECO:0000256" key="4">
    <source>
        <dbReference type="ARBA" id="ARBA00022833"/>
    </source>
</evidence>
<sequence length="156" mass="16432">MAEAEPLAVDRELIALAAKVFVPIPDTDENHTVAAAVRSKSGETFVAFNVYHFTGGPCAELAALGAAAAGGVLASEIATIVAVARRPGNVKFVVNPCGRCRQVLLDYNPDINVIYMDGNGRETVAKAMDLMPFAYIWPDGNTGQNEVVSKVAGPRS</sequence>
<dbReference type="VEuPathDB" id="FungiDB:MMYC01_205207"/>
<dbReference type="Gene3D" id="3.40.140.10">
    <property type="entry name" value="Cytidine Deaminase, domain 2"/>
    <property type="match status" value="1"/>
</dbReference>
<evidence type="ECO:0000259" key="5">
    <source>
        <dbReference type="PROSITE" id="PS51747"/>
    </source>
</evidence>
<dbReference type="InterPro" id="IPR050202">
    <property type="entry name" value="Cyt/Deoxycyt_deaminase"/>
</dbReference>
<evidence type="ECO:0000313" key="7">
    <source>
        <dbReference type="Proteomes" id="UP000078237"/>
    </source>
</evidence>
<dbReference type="GO" id="GO:0072527">
    <property type="term" value="P:pyrimidine-containing compound metabolic process"/>
    <property type="evidence" value="ECO:0007669"/>
    <property type="project" value="UniProtKB-ARBA"/>
</dbReference>
<dbReference type="OrthoDB" id="414540at2759"/>
<dbReference type="SUPFAM" id="SSF53927">
    <property type="entry name" value="Cytidine deaminase-like"/>
    <property type="match status" value="1"/>
</dbReference>
<dbReference type="EMBL" id="LCTW02000085">
    <property type="protein sequence ID" value="KXX79499.1"/>
    <property type="molecule type" value="Genomic_DNA"/>
</dbReference>
<dbReference type="STRING" id="100816.A0A175W7L8"/>
<protein>
    <submittedName>
        <fullName evidence="6">Blasticidin-S deaminase</fullName>
    </submittedName>
</protein>
<dbReference type="InterPro" id="IPR016193">
    <property type="entry name" value="Cytidine_deaminase-like"/>
</dbReference>
<dbReference type="GO" id="GO:0055086">
    <property type="term" value="P:nucleobase-containing small molecule metabolic process"/>
    <property type="evidence" value="ECO:0007669"/>
    <property type="project" value="UniProtKB-ARBA"/>
</dbReference>
<evidence type="ECO:0000256" key="1">
    <source>
        <dbReference type="ARBA" id="ARBA00006576"/>
    </source>
</evidence>
<dbReference type="PROSITE" id="PS51747">
    <property type="entry name" value="CYT_DCMP_DEAMINASES_2"/>
    <property type="match status" value="1"/>
</dbReference>
<comment type="similarity">
    <text evidence="1">Belongs to the cytidine and deoxycytidylate deaminase family.</text>
</comment>
<comment type="caution">
    <text evidence="6">The sequence shown here is derived from an EMBL/GenBank/DDBJ whole genome shotgun (WGS) entry which is preliminary data.</text>
</comment>
<feature type="domain" description="CMP/dCMP-type deaminase" evidence="5">
    <location>
        <begin position="4"/>
        <end position="138"/>
    </location>
</feature>
<evidence type="ECO:0000256" key="3">
    <source>
        <dbReference type="ARBA" id="ARBA00022801"/>
    </source>
</evidence>
<gene>
    <name evidence="6" type="ORF">MMYC01_205207</name>
</gene>
<keyword evidence="3" id="KW-0378">Hydrolase</keyword>
<name>A0A175W7L8_9PEZI</name>
<dbReference type="CDD" id="cd01283">
    <property type="entry name" value="cytidine_deaminase"/>
    <property type="match status" value="1"/>
</dbReference>
<accession>A0A175W7L8</accession>
<dbReference type="InterPro" id="IPR016192">
    <property type="entry name" value="APOBEC/CMP_deaminase_Zn-bd"/>
</dbReference>
<evidence type="ECO:0000256" key="2">
    <source>
        <dbReference type="ARBA" id="ARBA00022723"/>
    </source>
</evidence>
<dbReference type="Proteomes" id="UP000078237">
    <property type="component" value="Unassembled WGS sequence"/>
</dbReference>
<dbReference type="PANTHER" id="PTHR11644">
    <property type="entry name" value="CYTIDINE DEAMINASE"/>
    <property type="match status" value="1"/>
</dbReference>
<dbReference type="GO" id="GO:0042802">
    <property type="term" value="F:identical protein binding"/>
    <property type="evidence" value="ECO:0007669"/>
    <property type="project" value="UniProtKB-ARBA"/>
</dbReference>
<dbReference type="PANTHER" id="PTHR11644:SF2">
    <property type="entry name" value="CYTIDINE DEAMINASE"/>
    <property type="match status" value="1"/>
</dbReference>
<keyword evidence="7" id="KW-1185">Reference proteome</keyword>
<reference evidence="6 7" key="1">
    <citation type="journal article" date="2016" name="Genome Announc.">
        <title>Genome Sequence of Madurella mycetomatis mm55, Isolated from a Human Mycetoma Case in Sudan.</title>
        <authorList>
            <person name="Smit S."/>
            <person name="Derks M.F."/>
            <person name="Bervoets S."/>
            <person name="Fahal A."/>
            <person name="van Leeuwen W."/>
            <person name="van Belkum A."/>
            <person name="van de Sande W.W."/>
        </authorList>
    </citation>
    <scope>NUCLEOTIDE SEQUENCE [LARGE SCALE GENOMIC DNA]</scope>
    <source>
        <strain evidence="7">mm55</strain>
    </source>
</reference>
<keyword evidence="4" id="KW-0862">Zinc</keyword>
<organism evidence="6 7">
    <name type="scientific">Madurella mycetomatis</name>
    <dbReference type="NCBI Taxonomy" id="100816"/>
    <lineage>
        <taxon>Eukaryota</taxon>
        <taxon>Fungi</taxon>
        <taxon>Dikarya</taxon>
        <taxon>Ascomycota</taxon>
        <taxon>Pezizomycotina</taxon>
        <taxon>Sordariomycetes</taxon>
        <taxon>Sordariomycetidae</taxon>
        <taxon>Sordariales</taxon>
        <taxon>Sordariales incertae sedis</taxon>
        <taxon>Madurella</taxon>
    </lineage>
</organism>
<proteinExistence type="inferred from homology"/>